<protein>
    <recommendedName>
        <fullName evidence="1">CTHRC1 C-terminal domain-containing protein</fullName>
    </recommendedName>
</protein>
<reference evidence="2" key="1">
    <citation type="journal article" date="2023" name="Mol. Biol. Evol.">
        <title>Third-Generation Sequencing Reveals the Adaptive Role of the Epigenome in Three Deep-Sea Polychaetes.</title>
        <authorList>
            <person name="Perez M."/>
            <person name="Aroh O."/>
            <person name="Sun Y."/>
            <person name="Lan Y."/>
            <person name="Juniper S.K."/>
            <person name="Young C.R."/>
            <person name="Angers B."/>
            <person name="Qian P.Y."/>
        </authorList>
    </citation>
    <scope>NUCLEOTIDE SEQUENCE</scope>
    <source>
        <strain evidence="2">R07B-5</strain>
    </source>
</reference>
<evidence type="ECO:0000313" key="2">
    <source>
        <dbReference type="EMBL" id="KAK2157841.1"/>
    </source>
</evidence>
<feature type="domain" description="CTHRC1 C-terminal" evidence="1">
    <location>
        <begin position="2"/>
        <end position="130"/>
    </location>
</feature>
<organism evidence="2 3">
    <name type="scientific">Ridgeia piscesae</name>
    <name type="common">Tubeworm</name>
    <dbReference type="NCBI Taxonomy" id="27915"/>
    <lineage>
        <taxon>Eukaryota</taxon>
        <taxon>Metazoa</taxon>
        <taxon>Spiralia</taxon>
        <taxon>Lophotrochozoa</taxon>
        <taxon>Annelida</taxon>
        <taxon>Polychaeta</taxon>
        <taxon>Sedentaria</taxon>
        <taxon>Canalipalpata</taxon>
        <taxon>Sabellida</taxon>
        <taxon>Siboglinidae</taxon>
        <taxon>Ridgeia</taxon>
    </lineage>
</organism>
<proteinExistence type="predicted"/>
<dbReference type="InterPro" id="IPR057873">
    <property type="entry name" value="CTHRC1_C"/>
</dbReference>
<dbReference type="Pfam" id="PF25815">
    <property type="entry name" value="CTHRC1_C"/>
    <property type="match status" value="1"/>
</dbReference>
<name>A0AAD9N7G6_RIDPI</name>
<evidence type="ECO:0000313" key="3">
    <source>
        <dbReference type="Proteomes" id="UP001209878"/>
    </source>
</evidence>
<dbReference type="AlphaFoldDB" id="A0AAD9N7G6"/>
<accession>A0AAD9N7G6</accession>
<keyword evidence="3" id="KW-1185">Reference proteome</keyword>
<comment type="caution">
    <text evidence="2">The sequence shown here is derived from an EMBL/GenBank/DDBJ whole genome shotgun (WGS) entry which is preliminary data.</text>
</comment>
<dbReference type="Proteomes" id="UP001209878">
    <property type="component" value="Unassembled WGS sequence"/>
</dbReference>
<evidence type="ECO:0000259" key="1">
    <source>
        <dbReference type="Pfam" id="PF25815"/>
    </source>
</evidence>
<dbReference type="EMBL" id="JAODUO010001847">
    <property type="protein sequence ID" value="KAK2157841.1"/>
    <property type="molecule type" value="Genomic_DNA"/>
</dbReference>
<gene>
    <name evidence="2" type="ORF">NP493_1850g00019</name>
</gene>
<sequence>MNDQREYGLLFSCDFVKKLDDTVLRVVLNGDLRLIHSGPKDASARYYFFPINGKECRDPRTINTQLHIRNADSNIHRPAYVEGYCRGIPAGDVYVAWNVGDIVTGEGLDQSEYEIGDSVTRWVATGRIIVEEVDLESSDTVIV</sequence>